<dbReference type="InterPro" id="IPR036020">
    <property type="entry name" value="WW_dom_sf"/>
</dbReference>
<keyword evidence="4" id="KW-1185">Reference proteome</keyword>
<evidence type="ECO:0000313" key="3">
    <source>
        <dbReference type="EMBL" id="AEO53516.1"/>
    </source>
</evidence>
<dbReference type="HOGENOM" id="CLU_003963_1_0_1"/>
<evidence type="ECO:0000256" key="1">
    <source>
        <dbReference type="SAM" id="MobiDB-lite"/>
    </source>
</evidence>
<feature type="compositionally biased region" description="Basic and acidic residues" evidence="1">
    <location>
        <begin position="157"/>
        <end position="168"/>
    </location>
</feature>
<dbReference type="OMA" id="NPYPEYH"/>
<dbReference type="CDD" id="cd00201">
    <property type="entry name" value="WW"/>
    <property type="match status" value="1"/>
</dbReference>
<dbReference type="FunFam" id="2.20.70.10:FF:000028">
    <property type="entry name" value="WW domain-containing protein"/>
    <property type="match status" value="1"/>
</dbReference>
<dbReference type="SMART" id="SM00456">
    <property type="entry name" value="WW"/>
    <property type="match status" value="1"/>
</dbReference>
<dbReference type="InterPro" id="IPR001202">
    <property type="entry name" value="WW_dom"/>
</dbReference>
<feature type="region of interest" description="Disordered" evidence="1">
    <location>
        <begin position="1"/>
        <end position="267"/>
    </location>
</feature>
<evidence type="ECO:0000259" key="2">
    <source>
        <dbReference type="PROSITE" id="PS50020"/>
    </source>
</evidence>
<dbReference type="InParanoid" id="G2Q353"/>
<dbReference type="InterPro" id="IPR043904">
    <property type="entry name" value="PhoD_2-like"/>
</dbReference>
<dbReference type="GeneID" id="11513115"/>
<reference evidence="3 4" key="1">
    <citation type="journal article" date="2011" name="Nat. Biotechnol.">
        <title>Comparative genomic analysis of the thermophilic biomass-degrading fungi Myceliophthora thermophila and Thielavia terrestris.</title>
        <authorList>
            <person name="Berka R.M."/>
            <person name="Grigoriev I.V."/>
            <person name="Otillar R."/>
            <person name="Salamov A."/>
            <person name="Grimwood J."/>
            <person name="Reid I."/>
            <person name="Ishmael N."/>
            <person name="John T."/>
            <person name="Darmond C."/>
            <person name="Moisan M.-C."/>
            <person name="Henrissat B."/>
            <person name="Coutinho P.M."/>
            <person name="Lombard V."/>
            <person name="Natvig D.O."/>
            <person name="Lindquist E."/>
            <person name="Schmutz J."/>
            <person name="Lucas S."/>
            <person name="Harris P."/>
            <person name="Powlowski J."/>
            <person name="Bellemare A."/>
            <person name="Taylor D."/>
            <person name="Butler G."/>
            <person name="de Vries R.P."/>
            <person name="Allijn I.E."/>
            <person name="van den Brink J."/>
            <person name="Ushinsky S."/>
            <person name="Storms R."/>
            <person name="Powell A.J."/>
            <person name="Paulsen I.T."/>
            <person name="Elbourne L.D.H."/>
            <person name="Baker S.E."/>
            <person name="Magnuson J."/>
            <person name="LaBoissiere S."/>
            <person name="Clutterbuck A.J."/>
            <person name="Martinez D."/>
            <person name="Wogulis M."/>
            <person name="de Leon A.L."/>
            <person name="Rey M.W."/>
            <person name="Tsang A."/>
        </authorList>
    </citation>
    <scope>NUCLEOTIDE SEQUENCE [LARGE SCALE GENOMIC DNA]</scope>
    <source>
        <strain evidence="4">ATCC 42464 / BCRC 31852 / DSM 1799</strain>
    </source>
</reference>
<feature type="compositionally biased region" description="Polar residues" evidence="1">
    <location>
        <begin position="285"/>
        <end position="301"/>
    </location>
</feature>
<name>G2Q353_THET4</name>
<dbReference type="EMBL" id="CP003002">
    <property type="protein sequence ID" value="AEO53516.1"/>
    <property type="molecule type" value="Genomic_DNA"/>
</dbReference>
<feature type="compositionally biased region" description="Low complexity" evidence="1">
    <location>
        <begin position="447"/>
        <end position="461"/>
    </location>
</feature>
<feature type="compositionally biased region" description="Polar residues" evidence="1">
    <location>
        <begin position="145"/>
        <end position="156"/>
    </location>
</feature>
<dbReference type="Pfam" id="PF19050">
    <property type="entry name" value="PhoD_2"/>
    <property type="match status" value="1"/>
</dbReference>
<dbReference type="GO" id="GO:0016020">
    <property type="term" value="C:membrane"/>
    <property type="evidence" value="ECO:0007669"/>
    <property type="project" value="TreeGrafter"/>
</dbReference>
<feature type="compositionally biased region" description="Low complexity" evidence="1">
    <location>
        <begin position="56"/>
        <end position="93"/>
    </location>
</feature>
<dbReference type="Gene3D" id="3.60.21.70">
    <property type="entry name" value="PhoD-like phosphatase"/>
    <property type="match status" value="1"/>
</dbReference>
<dbReference type="PROSITE" id="PS01159">
    <property type="entry name" value="WW_DOMAIN_1"/>
    <property type="match status" value="1"/>
</dbReference>
<dbReference type="VEuPathDB" id="FungiDB:MYCTH_2294947"/>
<dbReference type="SUPFAM" id="SSF51045">
    <property type="entry name" value="WW domain"/>
    <property type="match status" value="1"/>
</dbReference>
<accession>G2Q353</accession>
<dbReference type="InterPro" id="IPR018946">
    <property type="entry name" value="PhoD-like_MPP"/>
</dbReference>
<evidence type="ECO:0000313" key="4">
    <source>
        <dbReference type="Proteomes" id="UP000007322"/>
    </source>
</evidence>
<organism evidence="3 4">
    <name type="scientific">Thermothelomyces thermophilus (strain ATCC 42464 / BCRC 31852 / DSM 1799)</name>
    <name type="common">Sporotrichum thermophile</name>
    <dbReference type="NCBI Taxonomy" id="573729"/>
    <lineage>
        <taxon>Eukaryota</taxon>
        <taxon>Fungi</taxon>
        <taxon>Dikarya</taxon>
        <taxon>Ascomycota</taxon>
        <taxon>Pezizomycotina</taxon>
        <taxon>Sordariomycetes</taxon>
        <taxon>Sordariomycetidae</taxon>
        <taxon>Sordariales</taxon>
        <taxon>Chaetomiaceae</taxon>
        <taxon>Thermothelomyces</taxon>
    </lineage>
</organism>
<feature type="compositionally biased region" description="Low complexity" evidence="1">
    <location>
        <begin position="225"/>
        <end position="246"/>
    </location>
</feature>
<dbReference type="InterPro" id="IPR038607">
    <property type="entry name" value="PhoD-like_sf"/>
</dbReference>
<feature type="domain" description="WW" evidence="2">
    <location>
        <begin position="516"/>
        <end position="550"/>
    </location>
</feature>
<protein>
    <recommendedName>
        <fullName evidence="2">WW domain-containing protein</fullName>
    </recommendedName>
</protein>
<sequence>MASRSRDVPDEELFMSRPRPTEDCDSPTVEPLRIFRPQSPAADKGSSRPKYPAPPSSSSSAAGSASAAASKPGIASLPPLPSFPFGASSSAAPLPYPDDDNKAQSKPQPKASRLPYPDVESKPSPPGGRVYSPPPASSSSSSPAQNDSFPRPTVSTGEKKTGLAERRGAAPKPLQSPVSPGTDDEDTGGLFAKPLRNPASAAPAPKISNAYQQKPYYPPPGGGASQAAPINRISSTASNSTTRASRGSPPPPETPVVEPGTIPGGGIEARYAAAGISGTATLNSLQTPSAAAQSRLAQYGSQAPAAQPQQPQPRPWTPTETPGQQPFGPPTVYQGAEVVSNPTPPPQQTPAFNLPKNPNPTTQVPAGSALQVSVLEQDFQRMQASTPPPAYTSVNPNAISKYPDEKQRPTQPHPSSSVPTTTAAAAATTITATTAAAPIAAASASASNANPLASPNPVSSPTPQKQSPAGNTATTIPAHNAGHPALAQDNKLAPGQNGQPALTHTPSLLAAAQSPPPLPEGWIAHLDQNSGQYYYIHLATQATQWEFPTGPTPLNHDIAPLSPTASTYGNPLGSPFLGGGKAGLASPMFQAQGHPGYAESIMSVSASVAPTMAGFTGPPPSAGVEMYKVMPTNGVYFGPYLRYVNMDLEKGIWYGSILLVTDAPQPPTIHVHLSVDLSPNPRQLIPQSIYQHQRWVFYKYEMDLQMSEQGTERWTYAVTSHLGCTRYEFVVAGRYETGWRIIAHSGNDFSPSTNQNERAKLGGVGFMWKDILQKNVECGGFHVQLGLGAQIYGDRLWRELPLLKQWLSMQGRENRKNAPWTARHQEEVSHAYFHYYTSHFDQPYMREAFAQIPHILQIDDHDIFDGFGSYPDYMQSSAIFKGIGRIAIDMYLLFQHHTTVEILRNVSSDMDLFTITGSGWHFVKYLGPAVVVVGPDCRSERTLTRVMAGPTYQGIFPRVATLPPSVQHCIWMISVPVVYPRLETVETLANTFATGKKAVNTTYNILGKVTSSVAGVVGGKEVVQQGFKEVKKAVGKTGLMGSVLNQFGDIDIAEELKDLWTHESKDLERTYLIRTLQGIAQQKGIRMTFLSGDVNCAGAGLVHDPSHPSDHKTMYQIIASPVVAAPCSNYMLKMLHNNKLLYVPQNGHRSTHEVSDTKEDMMEIFHTDASGAAREHKKLMARRNYVAIVAYDPDAIAGGQLQGPQGVQGGLKPGYAASVASGSQSGLSKLSLAVDFVVQGDGPYQTTTKYGPVIVPHLEYGH</sequence>
<dbReference type="eggNOG" id="ENOG502QS3B">
    <property type="taxonomic scope" value="Eukaryota"/>
</dbReference>
<dbReference type="PANTHER" id="PTHR46689">
    <property type="entry name" value="MEMBRANE PROTEIN, PUTATIVE-RELATED"/>
    <property type="match status" value="1"/>
</dbReference>
<dbReference type="RefSeq" id="XP_003658761.1">
    <property type="nucleotide sequence ID" value="XM_003658713.1"/>
</dbReference>
<dbReference type="STRING" id="573729.G2Q353"/>
<dbReference type="KEGG" id="mtm:MYCTH_2294947"/>
<proteinExistence type="predicted"/>
<dbReference type="Proteomes" id="UP000007322">
    <property type="component" value="Chromosome 1"/>
</dbReference>
<feature type="region of interest" description="Disordered" evidence="1">
    <location>
        <begin position="285"/>
        <end position="424"/>
    </location>
</feature>
<dbReference type="OrthoDB" id="2419400at2759"/>
<feature type="compositionally biased region" description="Low complexity" evidence="1">
    <location>
        <begin position="409"/>
        <end position="424"/>
    </location>
</feature>
<dbReference type="Pfam" id="PF00397">
    <property type="entry name" value="WW"/>
    <property type="match status" value="1"/>
</dbReference>
<dbReference type="Gene3D" id="2.20.70.10">
    <property type="match status" value="1"/>
</dbReference>
<feature type="region of interest" description="Disordered" evidence="1">
    <location>
        <begin position="447"/>
        <end position="503"/>
    </location>
</feature>
<dbReference type="CDD" id="cd07389">
    <property type="entry name" value="MPP_PhoD"/>
    <property type="match status" value="1"/>
</dbReference>
<gene>
    <name evidence="3" type="ORF">MYCTH_2294947</name>
</gene>
<feature type="compositionally biased region" description="Polar residues" evidence="1">
    <location>
        <begin position="462"/>
        <end position="477"/>
    </location>
</feature>
<dbReference type="PROSITE" id="PS50020">
    <property type="entry name" value="WW_DOMAIN_2"/>
    <property type="match status" value="1"/>
</dbReference>
<dbReference type="AlphaFoldDB" id="G2Q353"/>
<dbReference type="PANTHER" id="PTHR46689:SF2">
    <property type="entry name" value="WW DOMAIN PROTEIN (AFU_ORTHOLOGUE AFUA_6G06520)"/>
    <property type="match status" value="1"/>
</dbReference>